<sequence length="206" mass="22131">MKKFLLLSLLGIGSYSVAEAQVSDSTLVVAPPTVEDVSDYKPVRFLLGGAFEFGGDEVGTVTFTNGDTQSINAGQGVAIAVGAEFQFRKLEQLRLRATIGYKYVTTAADNAHIRLTRVPLHFTANWMATEKIRLGAGVVKHQAIKLNADGIGKNMEFDGSTGAIFEIAYSGIGVSYTIMNYKDQDNNTYSANALGVTISGVLPKRK</sequence>
<feature type="signal peptide" evidence="1">
    <location>
        <begin position="1"/>
        <end position="20"/>
    </location>
</feature>
<gene>
    <name evidence="2" type="ORF">ABS362_12695</name>
</gene>
<evidence type="ECO:0008006" key="4">
    <source>
        <dbReference type="Google" id="ProtNLM"/>
    </source>
</evidence>
<accession>A0ABV1RVH7</accession>
<proteinExistence type="predicted"/>
<evidence type="ECO:0000256" key="1">
    <source>
        <dbReference type="SAM" id="SignalP"/>
    </source>
</evidence>
<keyword evidence="1" id="KW-0732">Signal</keyword>
<evidence type="ECO:0000313" key="2">
    <source>
        <dbReference type="EMBL" id="MER2998407.1"/>
    </source>
</evidence>
<dbReference type="EMBL" id="JBEOKT010000010">
    <property type="protein sequence ID" value="MER2998407.1"/>
    <property type="molecule type" value="Genomic_DNA"/>
</dbReference>
<dbReference type="RefSeq" id="WP_350412853.1">
    <property type="nucleotide sequence ID" value="NZ_JBEOKT010000010.1"/>
</dbReference>
<protein>
    <recommendedName>
        <fullName evidence="4">Outer membrane protein beta-barrel domain-containing protein</fullName>
    </recommendedName>
</protein>
<organism evidence="2 3">
    <name type="scientific">Pontibacter populi</name>
    <dbReference type="NCBI Taxonomy" id="890055"/>
    <lineage>
        <taxon>Bacteria</taxon>
        <taxon>Pseudomonadati</taxon>
        <taxon>Bacteroidota</taxon>
        <taxon>Cytophagia</taxon>
        <taxon>Cytophagales</taxon>
        <taxon>Hymenobacteraceae</taxon>
        <taxon>Pontibacter</taxon>
    </lineage>
</organism>
<dbReference type="Proteomes" id="UP001476807">
    <property type="component" value="Unassembled WGS sequence"/>
</dbReference>
<name>A0ABV1RVH7_9BACT</name>
<comment type="caution">
    <text evidence="2">The sequence shown here is derived from an EMBL/GenBank/DDBJ whole genome shotgun (WGS) entry which is preliminary data.</text>
</comment>
<feature type="chain" id="PRO_5045532062" description="Outer membrane protein beta-barrel domain-containing protein" evidence="1">
    <location>
        <begin position="21"/>
        <end position="206"/>
    </location>
</feature>
<keyword evidence="3" id="KW-1185">Reference proteome</keyword>
<evidence type="ECO:0000313" key="3">
    <source>
        <dbReference type="Proteomes" id="UP001476807"/>
    </source>
</evidence>
<reference evidence="2 3" key="1">
    <citation type="submission" date="2024-06" db="EMBL/GenBank/DDBJ databases">
        <title>Pontibacter populi HYL7-15.</title>
        <authorList>
            <person name="Kim M.K."/>
        </authorList>
    </citation>
    <scope>NUCLEOTIDE SEQUENCE [LARGE SCALE GENOMIC DNA]</scope>
    <source>
        <strain evidence="2 3">HYL7-15</strain>
    </source>
</reference>